<dbReference type="Proteomes" id="UP001295684">
    <property type="component" value="Unassembled WGS sequence"/>
</dbReference>
<sequence>MSSINRIRHRERMNNPVRAKTEKNSVGNKCDISRISITGPKKMKDDKKKRWDPYSSQYVAKSQRKPNSHYPSSCKSGSGRMMFRGIKYDTFYKIKEKKANIQRKISSLNQKGELKKHNGAFQSRSKSMTANHTEIAHFYNNMKQIQQSNSRKCVFRALCDQYACFKIRDDSSKMTRSMLIEPNFDSRGSQDVRATENPELLIHKPPKSNYGLFRGSR</sequence>
<dbReference type="AlphaFoldDB" id="A0AAD1UAK8"/>
<dbReference type="EMBL" id="CAMPGE010004460">
    <property type="protein sequence ID" value="CAI2363309.1"/>
    <property type="molecule type" value="Genomic_DNA"/>
</dbReference>
<organism evidence="2 3">
    <name type="scientific">Euplotes crassus</name>
    <dbReference type="NCBI Taxonomy" id="5936"/>
    <lineage>
        <taxon>Eukaryota</taxon>
        <taxon>Sar</taxon>
        <taxon>Alveolata</taxon>
        <taxon>Ciliophora</taxon>
        <taxon>Intramacronucleata</taxon>
        <taxon>Spirotrichea</taxon>
        <taxon>Hypotrichia</taxon>
        <taxon>Euplotida</taxon>
        <taxon>Euplotidae</taxon>
        <taxon>Moneuplotes</taxon>
    </lineage>
</organism>
<evidence type="ECO:0000313" key="2">
    <source>
        <dbReference type="EMBL" id="CAI2363309.1"/>
    </source>
</evidence>
<name>A0AAD1UAK8_EUPCR</name>
<reference evidence="2" key="1">
    <citation type="submission" date="2023-07" db="EMBL/GenBank/DDBJ databases">
        <authorList>
            <consortium name="AG Swart"/>
            <person name="Singh M."/>
            <person name="Singh A."/>
            <person name="Seah K."/>
            <person name="Emmerich C."/>
        </authorList>
    </citation>
    <scope>NUCLEOTIDE SEQUENCE</scope>
    <source>
        <strain evidence="2">DP1</strain>
    </source>
</reference>
<feature type="region of interest" description="Disordered" evidence="1">
    <location>
        <begin position="1"/>
        <end position="53"/>
    </location>
</feature>
<evidence type="ECO:0000256" key="1">
    <source>
        <dbReference type="SAM" id="MobiDB-lite"/>
    </source>
</evidence>
<gene>
    <name evidence="2" type="ORF">ECRASSUSDP1_LOCUS4639</name>
</gene>
<accession>A0AAD1UAK8</accession>
<evidence type="ECO:0000313" key="3">
    <source>
        <dbReference type="Proteomes" id="UP001295684"/>
    </source>
</evidence>
<keyword evidence="3" id="KW-1185">Reference proteome</keyword>
<proteinExistence type="predicted"/>
<feature type="compositionally biased region" description="Basic and acidic residues" evidence="1">
    <location>
        <begin position="42"/>
        <end position="52"/>
    </location>
</feature>
<protein>
    <submittedName>
        <fullName evidence="2">Uncharacterized protein</fullName>
    </submittedName>
</protein>
<feature type="compositionally biased region" description="Basic residues" evidence="1">
    <location>
        <begin position="1"/>
        <end position="11"/>
    </location>
</feature>
<comment type="caution">
    <text evidence="2">The sequence shown here is derived from an EMBL/GenBank/DDBJ whole genome shotgun (WGS) entry which is preliminary data.</text>
</comment>